<dbReference type="InterPro" id="IPR025110">
    <property type="entry name" value="AMP-bd_C"/>
</dbReference>
<reference evidence="6" key="1">
    <citation type="journal article" date="2019" name="Int. J. Syst. Evol. Microbiol.">
        <title>The Global Catalogue of Microorganisms (GCM) 10K type strain sequencing project: providing services to taxonomists for standard genome sequencing and annotation.</title>
        <authorList>
            <consortium name="The Broad Institute Genomics Platform"/>
            <consortium name="The Broad Institute Genome Sequencing Center for Infectious Disease"/>
            <person name="Wu L."/>
            <person name="Ma J."/>
        </authorList>
    </citation>
    <scope>NUCLEOTIDE SEQUENCE [LARGE SCALE GENOMIC DNA]</scope>
    <source>
        <strain evidence="6">KCTC 22671</strain>
    </source>
</reference>
<dbReference type="RefSeq" id="WP_379812124.1">
    <property type="nucleotide sequence ID" value="NZ_JBHUPC010000013.1"/>
</dbReference>
<feature type="domain" description="AMP-dependent synthetase/ligase" evidence="3">
    <location>
        <begin position="9"/>
        <end position="361"/>
    </location>
</feature>
<evidence type="ECO:0000313" key="6">
    <source>
        <dbReference type="Proteomes" id="UP001597534"/>
    </source>
</evidence>
<dbReference type="PROSITE" id="PS00455">
    <property type="entry name" value="AMP_BINDING"/>
    <property type="match status" value="1"/>
</dbReference>
<evidence type="ECO:0000256" key="2">
    <source>
        <dbReference type="ARBA" id="ARBA00022598"/>
    </source>
</evidence>
<evidence type="ECO:0000259" key="3">
    <source>
        <dbReference type="Pfam" id="PF00501"/>
    </source>
</evidence>
<dbReference type="PANTHER" id="PTHR43201">
    <property type="entry name" value="ACYL-COA SYNTHETASE"/>
    <property type="match status" value="1"/>
</dbReference>
<dbReference type="InterPro" id="IPR020845">
    <property type="entry name" value="AMP-binding_CS"/>
</dbReference>
<comment type="similarity">
    <text evidence="1">Belongs to the ATP-dependent AMP-binding enzyme family.</text>
</comment>
<dbReference type="InterPro" id="IPR000873">
    <property type="entry name" value="AMP-dep_synth/lig_dom"/>
</dbReference>
<dbReference type="PANTHER" id="PTHR43201:SF5">
    <property type="entry name" value="MEDIUM-CHAIN ACYL-COA LIGASE ACSF2, MITOCHONDRIAL"/>
    <property type="match status" value="1"/>
</dbReference>
<keyword evidence="6" id="KW-1185">Reference proteome</keyword>
<name>A0ABW5YN58_9FLAO</name>
<comment type="caution">
    <text evidence="5">The sequence shown here is derived from an EMBL/GenBank/DDBJ whole genome shotgun (WGS) entry which is preliminary data.</text>
</comment>
<evidence type="ECO:0000313" key="5">
    <source>
        <dbReference type="EMBL" id="MFD2892459.1"/>
    </source>
</evidence>
<dbReference type="InterPro" id="IPR042099">
    <property type="entry name" value="ANL_N_sf"/>
</dbReference>
<protein>
    <submittedName>
        <fullName evidence="5">AMP-binding protein</fullName>
    </submittedName>
</protein>
<evidence type="ECO:0000256" key="1">
    <source>
        <dbReference type="ARBA" id="ARBA00006432"/>
    </source>
</evidence>
<dbReference type="SUPFAM" id="SSF56801">
    <property type="entry name" value="Acetyl-CoA synthetase-like"/>
    <property type="match status" value="1"/>
</dbReference>
<dbReference type="Pfam" id="PF13193">
    <property type="entry name" value="AMP-binding_C"/>
    <property type="match status" value="1"/>
</dbReference>
<gene>
    <name evidence="5" type="ORF">ACFS5J_10590</name>
</gene>
<dbReference type="InterPro" id="IPR045851">
    <property type="entry name" value="AMP-bd_C_sf"/>
</dbReference>
<organism evidence="5 6">
    <name type="scientific">Flavobacterium chuncheonense</name>
    <dbReference type="NCBI Taxonomy" id="2026653"/>
    <lineage>
        <taxon>Bacteria</taxon>
        <taxon>Pseudomonadati</taxon>
        <taxon>Bacteroidota</taxon>
        <taxon>Flavobacteriia</taxon>
        <taxon>Flavobacteriales</taxon>
        <taxon>Flavobacteriaceae</taxon>
        <taxon>Flavobacterium</taxon>
    </lineage>
</organism>
<sequence length="502" mass="57298">MDSLDWISKWADYTPSKTAVVSHESNEMFSYKDLDEYANNLSIHFEKLKLTEGDRIAILAEHGPLYIILLACCQRMGLILTPLNYRLAPFEITHLLEDCNPKLLIYNETFSEKLDYNSCKNIPNQLTLNDVKNLYQEKTLQQHSPLTIKENNPIFLFYTSGTTGKPKGVLYTNKMMFWNSLNTSMQLGITFKDSTLNVLPPYHTSGWNIFITPILHKGGSITIIEKFDPEKTLQLLEDTKTTLFLALPTMLLMMQKTSQFQKVDLSALRYIISGGEIVGFDMVSHWKKHKNIDIRPGYGLTEAGPSITSLHHDKTLEKPNSIGKPNFYLDLKIVNENNEEVKNNEVGEICISGNIITPAYWNNSVETKNKIKDGWLYTGDLAYRDEEGYLFLKGRKDDMYISGGENIYPQEIESFIEQIPSVTKAIVLPIDDNKWGKSSVAFVTSTDSSMNEFDIRKYLKGNLADYKHPKAIFLLSEIPLTSLGKVSRKQLFQYFHSLISES</sequence>
<dbReference type="Pfam" id="PF00501">
    <property type="entry name" value="AMP-binding"/>
    <property type="match status" value="1"/>
</dbReference>
<dbReference type="Proteomes" id="UP001597534">
    <property type="component" value="Unassembled WGS sequence"/>
</dbReference>
<feature type="domain" description="AMP-binding enzyme C-terminal" evidence="4">
    <location>
        <begin position="411"/>
        <end position="485"/>
    </location>
</feature>
<dbReference type="EMBL" id="JBHUPC010000013">
    <property type="protein sequence ID" value="MFD2892459.1"/>
    <property type="molecule type" value="Genomic_DNA"/>
</dbReference>
<dbReference type="Gene3D" id="3.40.50.12780">
    <property type="entry name" value="N-terminal domain of ligase-like"/>
    <property type="match status" value="1"/>
</dbReference>
<accession>A0ABW5YN58</accession>
<dbReference type="Gene3D" id="3.30.300.30">
    <property type="match status" value="1"/>
</dbReference>
<evidence type="ECO:0000259" key="4">
    <source>
        <dbReference type="Pfam" id="PF13193"/>
    </source>
</evidence>
<keyword evidence="2" id="KW-0436">Ligase</keyword>
<proteinExistence type="inferred from homology"/>